<gene>
    <name evidence="3" type="ORF">SAMN05660865_01052</name>
</gene>
<evidence type="ECO:0000259" key="1">
    <source>
        <dbReference type="Pfam" id="PF00590"/>
    </source>
</evidence>
<dbReference type="GO" id="GO:0046061">
    <property type="term" value="P:dATP catabolic process"/>
    <property type="evidence" value="ECO:0007669"/>
    <property type="project" value="TreeGrafter"/>
</dbReference>
<dbReference type="Pfam" id="PF00590">
    <property type="entry name" value="TP_methylase"/>
    <property type="match status" value="1"/>
</dbReference>
<dbReference type="InterPro" id="IPR024180">
    <property type="entry name" value="Tetrapyrrole_Mease/MazG_pred"/>
</dbReference>
<dbReference type="GO" id="GO:0032259">
    <property type="term" value="P:methylation"/>
    <property type="evidence" value="ECO:0007669"/>
    <property type="project" value="UniProtKB-KW"/>
</dbReference>
<proteinExistence type="predicted"/>
<dbReference type="GO" id="GO:0046076">
    <property type="term" value="P:dTTP catabolic process"/>
    <property type="evidence" value="ECO:0007669"/>
    <property type="project" value="TreeGrafter"/>
</dbReference>
<protein>
    <submittedName>
        <fullName evidence="3">Tetrapyrrole methylase family protein / MazG family protein</fullName>
    </submittedName>
</protein>
<dbReference type="PANTHER" id="PTHR30522">
    <property type="entry name" value="NUCLEOSIDE TRIPHOSPHATE PYROPHOSPHOHYDROLASE"/>
    <property type="match status" value="1"/>
</dbReference>
<dbReference type="SUPFAM" id="SSF53790">
    <property type="entry name" value="Tetrapyrrole methylase"/>
    <property type="match status" value="1"/>
</dbReference>
<evidence type="ECO:0000259" key="2">
    <source>
        <dbReference type="Pfam" id="PF03819"/>
    </source>
</evidence>
<dbReference type="InterPro" id="IPR048015">
    <property type="entry name" value="NTP-PPase_MazG-like_N"/>
</dbReference>
<dbReference type="GO" id="GO:0047429">
    <property type="term" value="F:nucleoside triphosphate diphosphatase activity"/>
    <property type="evidence" value="ECO:0007669"/>
    <property type="project" value="InterPro"/>
</dbReference>
<dbReference type="Gene3D" id="1.10.287.1080">
    <property type="entry name" value="MazG-like"/>
    <property type="match status" value="2"/>
</dbReference>
<dbReference type="Gene3D" id="3.40.1010.10">
    <property type="entry name" value="Cobalt-precorrin-4 Transmethylase, Domain 1"/>
    <property type="match status" value="1"/>
</dbReference>
<dbReference type="CDD" id="cd11723">
    <property type="entry name" value="YabN_N_like"/>
    <property type="match status" value="1"/>
</dbReference>
<evidence type="ECO:0000313" key="3">
    <source>
        <dbReference type="EMBL" id="SEF79724.1"/>
    </source>
</evidence>
<dbReference type="GO" id="GO:0006950">
    <property type="term" value="P:response to stress"/>
    <property type="evidence" value="ECO:0007669"/>
    <property type="project" value="UniProtKB-ARBA"/>
</dbReference>
<keyword evidence="3" id="KW-0808">Transferase</keyword>
<dbReference type="FunFam" id="1.10.287.1080:FF:000003">
    <property type="entry name" value="Nucleoside triphosphate pyrophosphohydrolase"/>
    <property type="match status" value="1"/>
</dbReference>
<dbReference type="GO" id="GO:0008168">
    <property type="term" value="F:methyltransferase activity"/>
    <property type="evidence" value="ECO:0007669"/>
    <property type="project" value="UniProtKB-KW"/>
</dbReference>
<evidence type="ECO:0000313" key="4">
    <source>
        <dbReference type="Proteomes" id="UP000242850"/>
    </source>
</evidence>
<dbReference type="Proteomes" id="UP000242850">
    <property type="component" value="Unassembled WGS sequence"/>
</dbReference>
<dbReference type="NCBIfam" id="NF007113">
    <property type="entry name" value="PRK09562.1"/>
    <property type="match status" value="1"/>
</dbReference>
<dbReference type="InterPro" id="IPR011551">
    <property type="entry name" value="NTP_PyrPHydrolase_MazG"/>
</dbReference>
<dbReference type="InterPro" id="IPR035996">
    <property type="entry name" value="4pyrrol_Methylase_sf"/>
</dbReference>
<accession>A0A1H5UXM6</accession>
<keyword evidence="4" id="KW-1185">Reference proteome</keyword>
<dbReference type="NCBIfam" id="TIGR00444">
    <property type="entry name" value="mazG"/>
    <property type="match status" value="1"/>
</dbReference>
<dbReference type="GO" id="GO:0046081">
    <property type="term" value="P:dUTP catabolic process"/>
    <property type="evidence" value="ECO:0007669"/>
    <property type="project" value="TreeGrafter"/>
</dbReference>
<dbReference type="GO" id="GO:0006203">
    <property type="term" value="P:dGTP catabolic process"/>
    <property type="evidence" value="ECO:0007669"/>
    <property type="project" value="TreeGrafter"/>
</dbReference>
<keyword evidence="3" id="KW-0489">Methyltransferase</keyword>
<dbReference type="GO" id="GO:0046052">
    <property type="term" value="P:UTP catabolic process"/>
    <property type="evidence" value="ECO:0007669"/>
    <property type="project" value="TreeGrafter"/>
</dbReference>
<dbReference type="InterPro" id="IPR035013">
    <property type="entry name" value="YabN_N"/>
</dbReference>
<dbReference type="PIRSF" id="PIRSF002845">
    <property type="entry name" value="Ttrprl_mtas_MazG"/>
    <property type="match status" value="1"/>
</dbReference>
<reference evidence="4" key="1">
    <citation type="submission" date="2016-10" db="EMBL/GenBank/DDBJ databases">
        <authorList>
            <person name="Varghese N."/>
            <person name="Submissions S."/>
        </authorList>
    </citation>
    <scope>NUCLEOTIDE SEQUENCE [LARGE SCALE GENOMIC DNA]</scope>
    <source>
        <strain evidence="4">DSM 5463</strain>
    </source>
</reference>
<dbReference type="GO" id="GO:0046047">
    <property type="term" value="P:TTP catabolic process"/>
    <property type="evidence" value="ECO:0007669"/>
    <property type="project" value="TreeGrafter"/>
</dbReference>
<dbReference type="EMBL" id="FNUK01000011">
    <property type="protein sequence ID" value="SEF79724.1"/>
    <property type="molecule type" value="Genomic_DNA"/>
</dbReference>
<dbReference type="SUPFAM" id="SSF101386">
    <property type="entry name" value="all-alpha NTP pyrophosphatases"/>
    <property type="match status" value="2"/>
</dbReference>
<dbReference type="AlphaFoldDB" id="A0A1H5UXM6"/>
<dbReference type="InterPro" id="IPR014777">
    <property type="entry name" value="4pyrrole_Mease_sub1"/>
</dbReference>
<dbReference type="CDD" id="cd11528">
    <property type="entry name" value="NTP-PPase_MazG_Nterm"/>
    <property type="match status" value="1"/>
</dbReference>
<dbReference type="CDD" id="cd11529">
    <property type="entry name" value="NTP-PPase_MazG_Cterm"/>
    <property type="match status" value="1"/>
</dbReference>
<name>A0A1H5UXM6_9CLOT</name>
<dbReference type="Pfam" id="PF03819">
    <property type="entry name" value="MazG"/>
    <property type="match status" value="2"/>
</dbReference>
<dbReference type="FunFam" id="1.10.287.1080:FF:000001">
    <property type="entry name" value="Nucleoside triphosphate pyrophosphohydrolase"/>
    <property type="match status" value="1"/>
</dbReference>
<dbReference type="PANTHER" id="PTHR30522:SF0">
    <property type="entry name" value="NUCLEOSIDE TRIPHOSPHATE PYROPHOSPHOHYDROLASE"/>
    <property type="match status" value="1"/>
</dbReference>
<dbReference type="InterPro" id="IPR048011">
    <property type="entry name" value="NTP-PPase_MazG-like_C"/>
</dbReference>
<organism evidence="3 4">
    <name type="scientific">Caloramator fervidus</name>
    <dbReference type="NCBI Taxonomy" id="29344"/>
    <lineage>
        <taxon>Bacteria</taxon>
        <taxon>Bacillati</taxon>
        <taxon>Bacillota</taxon>
        <taxon>Clostridia</taxon>
        <taxon>Eubacteriales</taxon>
        <taxon>Clostridiaceae</taxon>
        <taxon>Caloramator</taxon>
    </lineage>
</organism>
<feature type="domain" description="Tetrapyrrole methylase" evidence="1">
    <location>
        <begin position="6"/>
        <end position="205"/>
    </location>
</feature>
<dbReference type="InterPro" id="IPR004518">
    <property type="entry name" value="MazG-like_dom"/>
</dbReference>
<feature type="domain" description="NTP pyrophosphohydrolase MazG-like" evidence="2">
    <location>
        <begin position="390"/>
        <end position="450"/>
    </location>
</feature>
<dbReference type="InterPro" id="IPR000878">
    <property type="entry name" value="4pyrrol_Mease"/>
</dbReference>
<feature type="domain" description="NTP pyrophosphohydrolase MazG-like" evidence="2">
    <location>
        <begin position="252"/>
        <end position="325"/>
    </location>
</feature>
<sequence length="484" mass="56765">MNLQMIKIVGLGPGSVDDLTLKTIETLKNSSKVFLRTYKHPNVWYLKELGIKFETFDIFYDEGRDFDEVYEKIARRIIEERDCVYAVPGHPLVAEKSVELILKYSKENNIEVEVIPALSFIDAVFNVLKIDPSCGFKLIDGLMLGDQVPDLNTSNVITQVYNKFVAGEIKIKLMEYYDDEQEVYVVRAAGVKDLERIEKVKLYEIDRLDFIDYLTTLYIPPVKEKKRKDFNDLINLVEMLRSPKGCPWDREQTHESLKRYLIEECYEIIESIDKKDYDGLCEELGDVLLHVVFHSQIAKENEYFDIWDVTDGIVRKMIKRHPHVFGDKRIQTAEDVVEIWEKNKMKEKNVKSYTENLKKIPIVLPALLRSLKVQEKASEVGFDWDNVEDALNKIKEEFEELLKVYKTKDNDKILEEIGDLLFAVVNVARFLNVNPEEALNRTTSKFINRFEYIEKNAYKFNKSLAELNLEEMDKLWEESKKFEE</sequence>